<accession>A0ACC2GN17</accession>
<reference evidence="1" key="1">
    <citation type="submission" date="2021-05" db="EMBL/GenBank/DDBJ databases">
        <authorList>
            <person name="Pan Q."/>
            <person name="Jouanno E."/>
            <person name="Zahm M."/>
            <person name="Klopp C."/>
            <person name="Cabau C."/>
            <person name="Louis A."/>
            <person name="Berthelot C."/>
            <person name="Parey E."/>
            <person name="Roest Crollius H."/>
            <person name="Montfort J."/>
            <person name="Robinson-Rechavi M."/>
            <person name="Bouchez O."/>
            <person name="Lampietro C."/>
            <person name="Lopez Roques C."/>
            <person name="Donnadieu C."/>
            <person name="Postlethwait J."/>
            <person name="Bobe J."/>
            <person name="Dillon D."/>
            <person name="Chandos A."/>
            <person name="von Hippel F."/>
            <person name="Guiguen Y."/>
        </authorList>
    </citation>
    <scope>NUCLEOTIDE SEQUENCE</scope>
    <source>
        <strain evidence="1">YG-Jan2019</strain>
    </source>
</reference>
<comment type="caution">
    <text evidence="1">The sequence shown here is derived from an EMBL/GenBank/DDBJ whole genome shotgun (WGS) entry which is preliminary data.</text>
</comment>
<name>A0ACC2GN17_DALPE</name>
<evidence type="ECO:0000313" key="2">
    <source>
        <dbReference type="Proteomes" id="UP001157502"/>
    </source>
</evidence>
<dbReference type="EMBL" id="CM055738">
    <property type="protein sequence ID" value="KAJ8005158.1"/>
    <property type="molecule type" value="Genomic_DNA"/>
</dbReference>
<gene>
    <name evidence="1" type="ORF">DPEC_G00143740</name>
</gene>
<dbReference type="Proteomes" id="UP001157502">
    <property type="component" value="Chromosome 11"/>
</dbReference>
<evidence type="ECO:0000313" key="1">
    <source>
        <dbReference type="EMBL" id="KAJ8005158.1"/>
    </source>
</evidence>
<keyword evidence="2" id="KW-1185">Reference proteome</keyword>
<organism evidence="1 2">
    <name type="scientific">Dallia pectoralis</name>
    <name type="common">Alaska blackfish</name>
    <dbReference type="NCBI Taxonomy" id="75939"/>
    <lineage>
        <taxon>Eukaryota</taxon>
        <taxon>Metazoa</taxon>
        <taxon>Chordata</taxon>
        <taxon>Craniata</taxon>
        <taxon>Vertebrata</taxon>
        <taxon>Euteleostomi</taxon>
        <taxon>Actinopterygii</taxon>
        <taxon>Neopterygii</taxon>
        <taxon>Teleostei</taxon>
        <taxon>Protacanthopterygii</taxon>
        <taxon>Esociformes</taxon>
        <taxon>Umbridae</taxon>
        <taxon>Dallia</taxon>
    </lineage>
</organism>
<proteinExistence type="predicted"/>
<sequence length="148" mass="16871">MDKDSWLYRLKYGKLENKSEDEDLGQGTSGVVTVNRAHREAVGGGHDAEGAGEPEDSHLTQQDYLQLMKILGIRLPEGVLTPDVIKQANMENTIQDAQAILTELEHFRIRFKVIPRLSCREIKDFLAMKDHVLAITKLLFFYQEDDEN</sequence>
<protein>
    <submittedName>
        <fullName evidence="1">Uncharacterized protein</fullName>
    </submittedName>
</protein>